<dbReference type="RefSeq" id="WP_036187373.1">
    <property type="nucleotide sequence ID" value="NZ_JMQN01000029.1"/>
</dbReference>
<proteinExistence type="predicted"/>
<organism evidence="8 9">
    <name type="scientific">Marinobacterium lacunae</name>
    <dbReference type="NCBI Taxonomy" id="1232683"/>
    <lineage>
        <taxon>Bacteria</taxon>
        <taxon>Pseudomonadati</taxon>
        <taxon>Pseudomonadota</taxon>
        <taxon>Gammaproteobacteria</taxon>
        <taxon>Oceanospirillales</taxon>
        <taxon>Oceanospirillaceae</taxon>
        <taxon>Marinobacterium</taxon>
    </lineage>
</organism>
<feature type="transmembrane region" description="Helical" evidence="7">
    <location>
        <begin position="232"/>
        <end position="252"/>
    </location>
</feature>
<comment type="caution">
    <text evidence="8">The sequence shown here is derived from an EMBL/GenBank/DDBJ whole genome shotgun (WGS) entry which is preliminary data.</text>
</comment>
<evidence type="ECO:0000313" key="9">
    <source>
        <dbReference type="Proteomes" id="UP000028252"/>
    </source>
</evidence>
<keyword evidence="4 7" id="KW-0812">Transmembrane</keyword>
<dbReference type="STRING" id="1232683.ADIMK_2057"/>
<dbReference type="eggNOG" id="COG0679">
    <property type="taxonomic scope" value="Bacteria"/>
</dbReference>
<keyword evidence="6 7" id="KW-0472">Membrane</keyword>
<feature type="transmembrane region" description="Helical" evidence="7">
    <location>
        <begin position="63"/>
        <end position="84"/>
    </location>
</feature>
<evidence type="ECO:0000313" key="8">
    <source>
        <dbReference type="EMBL" id="KEA63755.1"/>
    </source>
</evidence>
<dbReference type="PANTHER" id="PTHR36838">
    <property type="entry name" value="AUXIN EFFLUX CARRIER FAMILY PROTEIN"/>
    <property type="match status" value="1"/>
</dbReference>
<dbReference type="AlphaFoldDB" id="A0A081FZ00"/>
<keyword evidence="2" id="KW-0813">Transport</keyword>
<keyword evidence="5 7" id="KW-1133">Transmembrane helix</keyword>
<name>A0A081FZ00_9GAMM</name>
<feature type="transmembrane region" description="Helical" evidence="7">
    <location>
        <begin position="201"/>
        <end position="220"/>
    </location>
</feature>
<feature type="transmembrane region" description="Helical" evidence="7">
    <location>
        <begin position="127"/>
        <end position="149"/>
    </location>
</feature>
<evidence type="ECO:0000256" key="6">
    <source>
        <dbReference type="ARBA" id="ARBA00023136"/>
    </source>
</evidence>
<keyword evidence="9" id="KW-1185">Reference proteome</keyword>
<evidence type="ECO:0000256" key="5">
    <source>
        <dbReference type="ARBA" id="ARBA00022989"/>
    </source>
</evidence>
<feature type="transmembrane region" description="Helical" evidence="7">
    <location>
        <begin position="38"/>
        <end position="57"/>
    </location>
</feature>
<reference evidence="8 9" key="1">
    <citation type="submission" date="2014-04" db="EMBL/GenBank/DDBJ databases">
        <title>Marinobacterium kochiensis sp. nov., isolated from sediment sample collected from Kochi backwaters in Kerala, India.</title>
        <authorList>
            <person name="Singh A."/>
            <person name="Pinnaka A.K."/>
        </authorList>
    </citation>
    <scope>NUCLEOTIDE SEQUENCE [LARGE SCALE GENOMIC DNA]</scope>
    <source>
        <strain evidence="8 9">AK27</strain>
    </source>
</reference>
<dbReference type="Pfam" id="PF03547">
    <property type="entry name" value="Mem_trans"/>
    <property type="match status" value="1"/>
</dbReference>
<evidence type="ECO:0000256" key="4">
    <source>
        <dbReference type="ARBA" id="ARBA00022692"/>
    </source>
</evidence>
<keyword evidence="3" id="KW-1003">Cell membrane</keyword>
<gene>
    <name evidence="8" type="ORF">ADIMK_2057</name>
</gene>
<dbReference type="Proteomes" id="UP000028252">
    <property type="component" value="Unassembled WGS sequence"/>
</dbReference>
<dbReference type="PANTHER" id="PTHR36838:SF1">
    <property type="entry name" value="SLR1864 PROTEIN"/>
    <property type="match status" value="1"/>
</dbReference>
<dbReference type="PATRIC" id="fig|1232683.4.peg.2016"/>
<evidence type="ECO:0000256" key="1">
    <source>
        <dbReference type="ARBA" id="ARBA00004141"/>
    </source>
</evidence>
<dbReference type="GO" id="GO:0055085">
    <property type="term" value="P:transmembrane transport"/>
    <property type="evidence" value="ECO:0007669"/>
    <property type="project" value="InterPro"/>
</dbReference>
<evidence type="ECO:0000256" key="7">
    <source>
        <dbReference type="SAM" id="Phobius"/>
    </source>
</evidence>
<dbReference type="OrthoDB" id="9810457at2"/>
<dbReference type="EMBL" id="JMQN01000029">
    <property type="protein sequence ID" value="KEA63755.1"/>
    <property type="molecule type" value="Genomic_DNA"/>
</dbReference>
<feature type="transmembrane region" description="Helical" evidence="7">
    <location>
        <begin position="169"/>
        <end position="189"/>
    </location>
</feature>
<protein>
    <submittedName>
        <fullName evidence="8">Auxin Efflux Carrier</fullName>
    </submittedName>
</protein>
<evidence type="ECO:0000256" key="3">
    <source>
        <dbReference type="ARBA" id="ARBA00022475"/>
    </source>
</evidence>
<sequence>MAGVLGITAPIFLVILIGYGAVKSRIISPSAVPEIGRVVLYFTLPALIFSNLATMRLDEVIDGAYISAYALGSLATLLIAMLFFKMIRGNPLAESGVKALGTAVPNSVFIGYPVLEQVFSEVATQAFMMSVIVENILLIPLALITIEYAKSQENSHAAGQAWKPVLQRLIRNPILMAIFAGLSVSALSLPVPDVALFSLDILGKASAALALFVIGGSLVGNEVRGNLTDIGLVMSGKLTLHPLILALVAWMLPTSDPALTTCAILMAAMPMMSIFPIIGSNYGFGQLCASILVATTTLSFFTISLAMYLLL</sequence>
<accession>A0A081FZ00</accession>
<dbReference type="GO" id="GO:0016020">
    <property type="term" value="C:membrane"/>
    <property type="evidence" value="ECO:0007669"/>
    <property type="project" value="UniProtKB-SubCell"/>
</dbReference>
<feature type="transmembrane region" description="Helical" evidence="7">
    <location>
        <begin position="258"/>
        <end position="279"/>
    </location>
</feature>
<comment type="subcellular location">
    <subcellularLocation>
        <location evidence="1">Membrane</location>
        <topology evidence="1">Multi-pass membrane protein</topology>
    </subcellularLocation>
</comment>
<evidence type="ECO:0000256" key="2">
    <source>
        <dbReference type="ARBA" id="ARBA00022448"/>
    </source>
</evidence>
<feature type="transmembrane region" description="Helical" evidence="7">
    <location>
        <begin position="6"/>
        <end position="26"/>
    </location>
</feature>
<dbReference type="InterPro" id="IPR004776">
    <property type="entry name" value="Mem_transp_PIN-like"/>
</dbReference>
<feature type="transmembrane region" description="Helical" evidence="7">
    <location>
        <begin position="291"/>
        <end position="310"/>
    </location>
</feature>